<dbReference type="OrthoDB" id="4320398at2"/>
<dbReference type="InterPro" id="IPR042099">
    <property type="entry name" value="ANL_N_sf"/>
</dbReference>
<dbReference type="GeneID" id="49389080"/>
<dbReference type="PANTHER" id="PTHR43767">
    <property type="entry name" value="LONG-CHAIN-FATTY-ACID--COA LIGASE"/>
    <property type="match status" value="1"/>
</dbReference>
<dbReference type="Gene3D" id="3.40.50.12780">
    <property type="entry name" value="N-terminal domain of ligase-like"/>
    <property type="match status" value="1"/>
</dbReference>
<dbReference type="GO" id="GO:0016874">
    <property type="term" value="F:ligase activity"/>
    <property type="evidence" value="ECO:0007669"/>
    <property type="project" value="UniProtKB-KW"/>
</dbReference>
<keyword evidence="1" id="KW-0436">Ligase</keyword>
<dbReference type="InterPro" id="IPR000873">
    <property type="entry name" value="AMP-dep_synth/lig_dom"/>
</dbReference>
<dbReference type="RefSeq" id="WP_030229825.1">
    <property type="nucleotide sequence ID" value="NZ_CP024985.1"/>
</dbReference>
<dbReference type="Gene3D" id="3.30.300.30">
    <property type="match status" value="1"/>
</dbReference>
<organism evidence="1 2">
    <name type="scientific">Streptomyces lavendulae subsp. lavendulae</name>
    <dbReference type="NCBI Taxonomy" id="58340"/>
    <lineage>
        <taxon>Bacteria</taxon>
        <taxon>Bacillati</taxon>
        <taxon>Actinomycetota</taxon>
        <taxon>Actinomycetes</taxon>
        <taxon>Kitasatosporales</taxon>
        <taxon>Streptomycetaceae</taxon>
        <taxon>Streptomyces</taxon>
    </lineage>
</organism>
<name>A0A2K8P7M6_STRLA</name>
<reference evidence="1 2" key="1">
    <citation type="submission" date="2017-11" db="EMBL/GenBank/DDBJ databases">
        <title>Complete genome sequence of Streptomyces lavendulae subsp. lavendulae CCM 3239 (formerly 'Streptomyces aureofaciens CCM 3239'), the producer of the angucycline-type antibiotic auricin.</title>
        <authorList>
            <person name="Busche T."/>
            <person name="Novakova R."/>
            <person name="Al'Dilaimi A."/>
            <person name="Homerova D."/>
            <person name="Feckova L."/>
            <person name="Rezuchova B."/>
            <person name="Mingyar E."/>
            <person name="Csolleiova D."/>
            <person name="Bekeova C."/>
            <person name="Winkler A."/>
            <person name="Sevcikova B."/>
            <person name="Kalinowski J."/>
            <person name="Kormanec J."/>
            <person name="Ruckert C."/>
        </authorList>
    </citation>
    <scope>NUCLEOTIDE SEQUENCE [LARGE SCALE GENOMIC DNA]</scope>
    <source>
        <strain evidence="1 2">CCM 3239</strain>
    </source>
</reference>
<accession>A0A2K8P7M6</accession>
<evidence type="ECO:0000313" key="2">
    <source>
        <dbReference type="Proteomes" id="UP000231791"/>
    </source>
</evidence>
<dbReference type="SUPFAM" id="SSF56801">
    <property type="entry name" value="Acetyl-CoA synthetase-like"/>
    <property type="match status" value="1"/>
</dbReference>
<dbReference type="Pfam" id="PF00501">
    <property type="entry name" value="AMP-binding"/>
    <property type="match status" value="1"/>
</dbReference>
<dbReference type="InterPro" id="IPR050237">
    <property type="entry name" value="ATP-dep_AMP-bd_enzyme"/>
</dbReference>
<dbReference type="EC" id="6.-.-.-" evidence="1"/>
<dbReference type="InterPro" id="IPR045851">
    <property type="entry name" value="AMP-bd_C_sf"/>
</dbReference>
<dbReference type="EMBL" id="CP024985">
    <property type="protein sequence ID" value="ATZ22744.1"/>
    <property type="molecule type" value="Genomic_DNA"/>
</dbReference>
<sequence length="672" mass="71527">MTQASPPARPHRPTADTVLRRFEELARDAPDAPAVLHGPEELSYGELDARANRLAHHLLDGALPAGGLVAIAVGARPALPVCLLATLKAGATYTLVAVDDPRTARGMLAALPPFLLLTDSGRRAAGLGLPEGQRTVAVDEEAGRIAGRPATAPDRTAQDRDAAVLFTGAARPRPVRVGHELLLAAHDGWTEAARLTPRDRHLFSGGPDITAFAAGWTRPLCSGGALVLPEGAGRGAHDLLDAVRDRHVSVLHTDPATAVELMVRDDRPAPLSVPRPRREPDPAFADVRLLTITGDRLYLDEQAALQDRLRPGARVLNVYGPTETAGAGTSFELPQLPGPLDTPERIALLGTPFPGFRAGLRDGELLLTPPGGDPVATGDLAVLRSDGLLEFGGRLRDRITLDWGAHLDPHTVESRIRTHPAFGAAVVARVTSGTRERLVAYVAPPPGDPLWLRDGDRVGLETLTAHLKPGTGPDETPTRLVRLRALPRTRAGQEDRAAVPLPARDRPAVAGSALVPARSGKTGSAGESLSPGCAAGCLALPLTVGTLALTSALWPGSTDLTGVPLPWSFLFFVLYVCESAAFAAGVLFLFGGRRRMLRHGRGRALTTAAHLSASYLLLAWWPQDNLYRLAAKHDWPRQAALVYTFNVPLMIAGLIVACYLLRRPRSPFDFDD</sequence>
<dbReference type="AlphaFoldDB" id="A0A2K8P7M6"/>
<proteinExistence type="predicted"/>
<evidence type="ECO:0000313" key="1">
    <source>
        <dbReference type="EMBL" id="ATZ22744.1"/>
    </source>
</evidence>
<protein>
    <submittedName>
        <fullName evidence="1">Novobiocin biosynthesis protein H</fullName>
        <ecNumber evidence="1">6.-.-.-</ecNumber>
    </submittedName>
</protein>
<dbReference type="KEGG" id="slx:SLAV_04180"/>
<dbReference type="PANTHER" id="PTHR43767:SF10">
    <property type="entry name" value="SURFACTIN SYNTHASE SUBUNIT 1"/>
    <property type="match status" value="1"/>
</dbReference>
<gene>
    <name evidence="1" type="primary">novH</name>
    <name evidence="1" type="ORF">SLAV_04180</name>
</gene>
<keyword evidence="2" id="KW-1185">Reference proteome</keyword>
<dbReference type="Proteomes" id="UP000231791">
    <property type="component" value="Chromosome"/>
</dbReference>